<sequence>MNRNTHGEERTKLEQAMSRERMVDRLDRIVRWSIAFVRQV</sequence>
<dbReference type="OrthoDB" id="5924106at2759"/>
<reference evidence="1 2" key="1">
    <citation type="submission" date="2015-01" db="EMBL/GenBank/DDBJ databases">
        <title>Evolution of Trichinella species and genotypes.</title>
        <authorList>
            <person name="Korhonen P.K."/>
            <person name="Edoardo P."/>
            <person name="Giuseppe L.R."/>
            <person name="Gasser R.B."/>
        </authorList>
    </citation>
    <scope>NUCLEOTIDE SEQUENCE [LARGE SCALE GENOMIC DNA]</scope>
    <source>
        <strain evidence="1">ISS1980</strain>
    </source>
</reference>
<dbReference type="Proteomes" id="UP000054843">
    <property type="component" value="Unassembled WGS sequence"/>
</dbReference>
<name>A0A0V1LYZ5_9BILA</name>
<evidence type="ECO:0000313" key="2">
    <source>
        <dbReference type="Proteomes" id="UP000054843"/>
    </source>
</evidence>
<gene>
    <name evidence="1" type="ORF">T10_13152</name>
</gene>
<accession>A0A0V1LYZ5</accession>
<evidence type="ECO:0000313" key="1">
    <source>
        <dbReference type="EMBL" id="KRZ64682.1"/>
    </source>
</evidence>
<proteinExistence type="predicted"/>
<keyword evidence="2" id="KW-1185">Reference proteome</keyword>
<dbReference type="EMBL" id="JYDO01000873">
    <property type="protein sequence ID" value="KRZ64682.1"/>
    <property type="molecule type" value="Genomic_DNA"/>
</dbReference>
<protein>
    <submittedName>
        <fullName evidence="1">Uncharacterized protein</fullName>
    </submittedName>
</protein>
<dbReference type="AlphaFoldDB" id="A0A0V1LYZ5"/>
<comment type="caution">
    <text evidence="1">The sequence shown here is derived from an EMBL/GenBank/DDBJ whole genome shotgun (WGS) entry which is preliminary data.</text>
</comment>
<feature type="non-terminal residue" evidence="1">
    <location>
        <position position="40"/>
    </location>
</feature>
<organism evidence="1 2">
    <name type="scientific">Trichinella papuae</name>
    <dbReference type="NCBI Taxonomy" id="268474"/>
    <lineage>
        <taxon>Eukaryota</taxon>
        <taxon>Metazoa</taxon>
        <taxon>Ecdysozoa</taxon>
        <taxon>Nematoda</taxon>
        <taxon>Enoplea</taxon>
        <taxon>Dorylaimia</taxon>
        <taxon>Trichinellida</taxon>
        <taxon>Trichinellidae</taxon>
        <taxon>Trichinella</taxon>
    </lineage>
</organism>